<accession>A0A645FNY2</accession>
<comment type="caution">
    <text evidence="2">The sequence shown here is derived from an EMBL/GenBank/DDBJ whole genome shotgun (WGS) entry which is preliminary data.</text>
</comment>
<evidence type="ECO:0000313" key="2">
    <source>
        <dbReference type="EMBL" id="MPN15292.1"/>
    </source>
</evidence>
<dbReference type="AlphaFoldDB" id="A0A645FNY2"/>
<protein>
    <submittedName>
        <fullName evidence="2">Uncharacterized protein</fullName>
    </submittedName>
</protein>
<reference evidence="2" key="1">
    <citation type="submission" date="2019-08" db="EMBL/GenBank/DDBJ databases">
        <authorList>
            <person name="Kucharzyk K."/>
            <person name="Murdoch R.W."/>
            <person name="Higgins S."/>
            <person name="Loffler F."/>
        </authorList>
    </citation>
    <scope>NUCLEOTIDE SEQUENCE</scope>
</reference>
<name>A0A645FNY2_9ZZZZ</name>
<feature type="region of interest" description="Disordered" evidence="1">
    <location>
        <begin position="60"/>
        <end position="86"/>
    </location>
</feature>
<dbReference type="EMBL" id="VSSQ01062017">
    <property type="protein sequence ID" value="MPN15292.1"/>
    <property type="molecule type" value="Genomic_DNA"/>
</dbReference>
<proteinExistence type="predicted"/>
<sequence length="86" mass="9173">MNEAVLHRHSGASVCLRVEENTRIPIKAFVQRTEVEYAHAVAVVVGPGLPAENMDCASPGDNIRPPDFLSGTSDADWSAPGRSVVC</sequence>
<organism evidence="2">
    <name type="scientific">bioreactor metagenome</name>
    <dbReference type="NCBI Taxonomy" id="1076179"/>
    <lineage>
        <taxon>unclassified sequences</taxon>
        <taxon>metagenomes</taxon>
        <taxon>ecological metagenomes</taxon>
    </lineage>
</organism>
<evidence type="ECO:0000256" key="1">
    <source>
        <dbReference type="SAM" id="MobiDB-lite"/>
    </source>
</evidence>
<gene>
    <name evidence="2" type="ORF">SDC9_162622</name>
</gene>